<dbReference type="Gene3D" id="3.90.320.10">
    <property type="match status" value="1"/>
</dbReference>
<name>A0A6L5YBM2_9BACT</name>
<feature type="domain" description="PD-(D/E)XK endonuclease-like" evidence="1">
    <location>
        <begin position="668"/>
        <end position="926"/>
    </location>
</feature>
<dbReference type="Pfam" id="PF12705">
    <property type="entry name" value="PDDEXK_1"/>
    <property type="match status" value="1"/>
</dbReference>
<organism evidence="2 3">
    <name type="scientific">Pyramidobacter porci</name>
    <dbReference type="NCBI Taxonomy" id="2605789"/>
    <lineage>
        <taxon>Bacteria</taxon>
        <taxon>Thermotogati</taxon>
        <taxon>Synergistota</taxon>
        <taxon>Synergistia</taxon>
        <taxon>Synergistales</taxon>
        <taxon>Dethiosulfovibrionaceae</taxon>
        <taxon>Pyramidobacter</taxon>
    </lineage>
</organism>
<evidence type="ECO:0000313" key="3">
    <source>
        <dbReference type="Proteomes" id="UP000473699"/>
    </source>
</evidence>
<dbReference type="InterPro" id="IPR027417">
    <property type="entry name" value="P-loop_NTPase"/>
</dbReference>
<dbReference type="EMBL" id="VUNH01000002">
    <property type="protein sequence ID" value="MST54932.1"/>
    <property type="molecule type" value="Genomic_DNA"/>
</dbReference>
<keyword evidence="3" id="KW-1185">Reference proteome</keyword>
<comment type="caution">
    <text evidence="2">The sequence shown here is derived from an EMBL/GenBank/DDBJ whole genome shotgun (WGS) entry which is preliminary data.</text>
</comment>
<proteinExistence type="predicted"/>
<dbReference type="InterPro" id="IPR011604">
    <property type="entry name" value="PDDEXK-like_dom_sf"/>
</dbReference>
<dbReference type="InterPro" id="IPR038726">
    <property type="entry name" value="PDDEXK_AddAB-type"/>
</dbReference>
<sequence>MPFELYAYRRIGDLERLLRALPPARGRTFLVAGSGDRELLAETLSGAETSPEYRIRRWDEIYRFFAEELSVEKPRVQIDPPDHWLLLWNIVRRYRESGGVLPAGAQRRGFLTLLGSQIRELISEEVPPESLAAVCEEGDQLGRAFVGLYRAYLGALDRQGLSDSAGVTTETRKLLDLPGAADVCRSLDLVLVGFSSLTHSQLALVRALVGHGAAVRLCAPVADLPGAYGAAQQFGVDGETLSERRPLRAVKIQGGDPRQELETAARSLALWERGEGSLADLGPWPGLEAVAFSVPRARLAEAREVFARYGLPVFWDFRRAISETPLWQLSSACLEAAESGWQTEPTLRLLSLPWLCGAELDIERLRAFHPRGAKGWEKALDGAGASARAAFVDCRRYAAKVRRGGTVLELLTALRAFASGRALAVARLTVDAPELDGRIALFSEALRELDRKILFIKEVVRDLGEFGAQKLSGADARAYLSAWADGTTVSPGQREAGCLTVFAGAPSPLFHVPYWFMIGTEASQWPGGLRESPLLDEARKERLHGLSSLGLDRSHLPLLSEQWRQREFLFRRLIACGDLCTFLCRSATDAQERPQEESALIAAAAADRWIAVDGSVARGLDGILVAPQEAALTPVEARRPDFRVENALPASRVPPGRLEAAAAEVRLSSVDDFAECPYLFALRAVLGYEEPPREGEYDPLRGGTAMHALWERVWREYAASGCRGSVEERTRRLFDEVVGENYPALLQSPSLSRALLEVRGSAVRCAAKQDEWETALRPLREEILCEFDLPPLRRGAVTFSGRCDRLDRLKDGRFLLWDYKAGKASAYGKAFQLGCYALALEGGGLGGGGCAGWGYVGQKDAAVSGCWDDDVASLLNKRSGSKTLRERKDGAGQLLSDIALAMDAGQFPPRYESKRCRACAFAAICRRGEMSGELEESEEEGADDE</sequence>
<gene>
    <name evidence="2" type="ORF">FYJ74_02545</name>
</gene>
<dbReference type="SUPFAM" id="SSF52540">
    <property type="entry name" value="P-loop containing nucleoside triphosphate hydrolases"/>
    <property type="match status" value="1"/>
</dbReference>
<protein>
    <recommendedName>
        <fullName evidence="1">PD-(D/E)XK endonuclease-like domain-containing protein</fullName>
    </recommendedName>
</protein>
<evidence type="ECO:0000259" key="1">
    <source>
        <dbReference type="Pfam" id="PF12705"/>
    </source>
</evidence>
<dbReference type="AlphaFoldDB" id="A0A6L5YBM2"/>
<dbReference type="RefSeq" id="WP_154528042.1">
    <property type="nucleotide sequence ID" value="NZ_VUNH01000002.1"/>
</dbReference>
<dbReference type="Proteomes" id="UP000473699">
    <property type="component" value="Unassembled WGS sequence"/>
</dbReference>
<accession>A0A6L5YBM2</accession>
<reference evidence="2 3" key="1">
    <citation type="submission" date="2019-08" db="EMBL/GenBank/DDBJ databases">
        <title>In-depth cultivation of the pig gut microbiome towards novel bacterial diversity and tailored functional studies.</title>
        <authorList>
            <person name="Wylensek D."/>
            <person name="Hitch T.C.A."/>
            <person name="Clavel T."/>
        </authorList>
    </citation>
    <scope>NUCLEOTIDE SEQUENCE [LARGE SCALE GENOMIC DNA]</scope>
    <source>
        <strain evidence="2 3">SM-530-WT-4B</strain>
    </source>
</reference>
<evidence type="ECO:0000313" key="2">
    <source>
        <dbReference type="EMBL" id="MST54932.1"/>
    </source>
</evidence>